<evidence type="ECO:0000259" key="4">
    <source>
        <dbReference type="PROSITE" id="PS50949"/>
    </source>
</evidence>
<dbReference type="Gene3D" id="1.10.10.10">
    <property type="entry name" value="Winged helix-like DNA-binding domain superfamily/Winged helix DNA-binding domain"/>
    <property type="match status" value="1"/>
</dbReference>
<organism evidence="5 6">
    <name type="scientific">Paraburkholderia ferrariae</name>
    <dbReference type="NCBI Taxonomy" id="386056"/>
    <lineage>
        <taxon>Bacteria</taxon>
        <taxon>Pseudomonadati</taxon>
        <taxon>Pseudomonadota</taxon>
        <taxon>Betaproteobacteria</taxon>
        <taxon>Burkholderiales</taxon>
        <taxon>Burkholderiaceae</taxon>
        <taxon>Paraburkholderia</taxon>
    </lineage>
</organism>
<sequence>MKDWIHKSTWSNLPQRLSNRNGILLHRTKRIKRTKMPATSVRNTAGLALTAEEEAYRFLLEAIIEGRYAAGQRIVAETVAEELSMSRMPIRAALKRLQTEGLIIQRPNRGAIVRGLTVEEVQDIFDMRIALECLAIRVAAPRCTEAHLTKLQRLLEDMDACVGDTDTWVQRHCAFHEYLCEISGRTRLYQQIHSLYTLIEGPMRLWIEQATFRRKRARDAHQILIDALRTRDPAQAEQALREHLESTVPQIIKFLESPASRA</sequence>
<evidence type="ECO:0000256" key="1">
    <source>
        <dbReference type="ARBA" id="ARBA00023015"/>
    </source>
</evidence>
<keyword evidence="3" id="KW-0804">Transcription</keyword>
<evidence type="ECO:0000256" key="2">
    <source>
        <dbReference type="ARBA" id="ARBA00023125"/>
    </source>
</evidence>
<gene>
    <name evidence="5" type="ORF">VSR73_32345</name>
</gene>
<dbReference type="Gene3D" id="1.20.120.530">
    <property type="entry name" value="GntR ligand-binding domain-like"/>
    <property type="match status" value="1"/>
</dbReference>
<proteinExistence type="predicted"/>
<protein>
    <submittedName>
        <fullName evidence="5">GntR family transcriptional regulator</fullName>
    </submittedName>
</protein>
<dbReference type="SUPFAM" id="SSF48008">
    <property type="entry name" value="GntR ligand-binding domain-like"/>
    <property type="match status" value="1"/>
</dbReference>
<dbReference type="SUPFAM" id="SSF46785">
    <property type="entry name" value="Winged helix' DNA-binding domain"/>
    <property type="match status" value="1"/>
</dbReference>
<evidence type="ECO:0000256" key="3">
    <source>
        <dbReference type="ARBA" id="ARBA00023163"/>
    </source>
</evidence>
<dbReference type="Pfam" id="PF07729">
    <property type="entry name" value="FCD"/>
    <property type="match status" value="1"/>
</dbReference>
<evidence type="ECO:0000313" key="6">
    <source>
        <dbReference type="Proteomes" id="UP001489897"/>
    </source>
</evidence>
<dbReference type="CDD" id="cd07377">
    <property type="entry name" value="WHTH_GntR"/>
    <property type="match status" value="1"/>
</dbReference>
<comment type="caution">
    <text evidence="5">The sequence shown here is derived from an EMBL/GenBank/DDBJ whole genome shotgun (WGS) entry which is preliminary data.</text>
</comment>
<dbReference type="InterPro" id="IPR000524">
    <property type="entry name" value="Tscrpt_reg_HTH_GntR"/>
</dbReference>
<dbReference type="InterPro" id="IPR036390">
    <property type="entry name" value="WH_DNA-bd_sf"/>
</dbReference>
<dbReference type="PANTHER" id="PTHR43537">
    <property type="entry name" value="TRANSCRIPTIONAL REGULATOR, GNTR FAMILY"/>
    <property type="match status" value="1"/>
</dbReference>
<dbReference type="InterPro" id="IPR008920">
    <property type="entry name" value="TF_FadR/GntR_C"/>
</dbReference>
<dbReference type="InterPro" id="IPR036388">
    <property type="entry name" value="WH-like_DNA-bd_sf"/>
</dbReference>
<dbReference type="RefSeq" id="WP_342949599.1">
    <property type="nucleotide sequence ID" value="NZ_JAYMRV010000012.1"/>
</dbReference>
<name>A0ABU9S1S7_9BURK</name>
<keyword evidence="6" id="KW-1185">Reference proteome</keyword>
<dbReference type="InterPro" id="IPR011711">
    <property type="entry name" value="GntR_C"/>
</dbReference>
<reference evidence="5 6" key="1">
    <citation type="submission" date="2024-01" db="EMBL/GenBank/DDBJ databases">
        <title>The diversity of rhizobia nodulating Mimosa spp. in eleven states of Brazil covering several biomes is determined by host plant, location, and edaphic factors.</title>
        <authorList>
            <person name="Rouws L."/>
            <person name="Barauna A."/>
            <person name="Beukes C."/>
            <person name="De Faria S.M."/>
            <person name="Gross E."/>
            <person name="Dos Reis Junior F.B."/>
            <person name="Simon M."/>
            <person name="Maluk M."/>
            <person name="Odee D.W."/>
            <person name="Kenicer G."/>
            <person name="Young J.P.W."/>
            <person name="Reis V.M."/>
            <person name="Zilli J."/>
            <person name="James E.K."/>
        </authorList>
    </citation>
    <scope>NUCLEOTIDE SEQUENCE [LARGE SCALE GENOMIC DNA]</scope>
    <source>
        <strain evidence="5 6">JPY167</strain>
    </source>
</reference>
<dbReference type="SMART" id="SM00895">
    <property type="entry name" value="FCD"/>
    <property type="match status" value="1"/>
</dbReference>
<dbReference type="EMBL" id="JAYMRV010000012">
    <property type="protein sequence ID" value="MEM5425736.1"/>
    <property type="molecule type" value="Genomic_DNA"/>
</dbReference>
<keyword evidence="1" id="KW-0805">Transcription regulation</keyword>
<dbReference type="Proteomes" id="UP001489897">
    <property type="component" value="Unassembled WGS sequence"/>
</dbReference>
<feature type="domain" description="HTH gntR-type" evidence="4">
    <location>
        <begin position="49"/>
        <end position="116"/>
    </location>
</feature>
<keyword evidence="2" id="KW-0238">DNA-binding</keyword>
<dbReference type="Pfam" id="PF00392">
    <property type="entry name" value="GntR"/>
    <property type="match status" value="1"/>
</dbReference>
<dbReference type="PROSITE" id="PS50949">
    <property type="entry name" value="HTH_GNTR"/>
    <property type="match status" value="1"/>
</dbReference>
<dbReference type="PANTHER" id="PTHR43537:SF24">
    <property type="entry name" value="GLUCONATE OPERON TRANSCRIPTIONAL REPRESSOR"/>
    <property type="match status" value="1"/>
</dbReference>
<evidence type="ECO:0000313" key="5">
    <source>
        <dbReference type="EMBL" id="MEM5425736.1"/>
    </source>
</evidence>
<dbReference type="SMART" id="SM00345">
    <property type="entry name" value="HTH_GNTR"/>
    <property type="match status" value="1"/>
</dbReference>
<accession>A0ABU9S1S7</accession>